<reference evidence="2 3" key="1">
    <citation type="submission" date="2023-08" db="EMBL/GenBank/DDBJ databases">
        <authorList>
            <person name="Palmer J.M."/>
        </authorList>
    </citation>
    <scope>NUCLEOTIDE SEQUENCE [LARGE SCALE GENOMIC DNA]</scope>
    <source>
        <strain evidence="2 3">TWF481</strain>
    </source>
</reference>
<protein>
    <submittedName>
        <fullName evidence="2">Uncharacterized protein</fullName>
    </submittedName>
</protein>
<keyword evidence="3" id="KW-1185">Reference proteome</keyword>
<evidence type="ECO:0000256" key="1">
    <source>
        <dbReference type="SAM" id="MobiDB-lite"/>
    </source>
</evidence>
<feature type="compositionally biased region" description="Gly residues" evidence="1">
    <location>
        <begin position="298"/>
        <end position="316"/>
    </location>
</feature>
<proteinExistence type="predicted"/>
<organism evidence="2 3">
    <name type="scientific">Arthrobotrys musiformis</name>
    <dbReference type="NCBI Taxonomy" id="47236"/>
    <lineage>
        <taxon>Eukaryota</taxon>
        <taxon>Fungi</taxon>
        <taxon>Dikarya</taxon>
        <taxon>Ascomycota</taxon>
        <taxon>Pezizomycotina</taxon>
        <taxon>Orbiliomycetes</taxon>
        <taxon>Orbiliales</taxon>
        <taxon>Orbiliaceae</taxon>
        <taxon>Arthrobotrys</taxon>
    </lineage>
</organism>
<dbReference type="EMBL" id="JAVHJL010000003">
    <property type="protein sequence ID" value="KAK6507617.1"/>
    <property type="molecule type" value="Genomic_DNA"/>
</dbReference>
<evidence type="ECO:0000313" key="2">
    <source>
        <dbReference type="EMBL" id="KAK6507617.1"/>
    </source>
</evidence>
<dbReference type="AlphaFoldDB" id="A0AAV9WHI7"/>
<sequence length="316" mass="33630">MPGKSLMNVPEGSTAPSVFERVQMLKESHPFIFLEILGRLDEKASILAWLAYATGVVEGEFARDARRLFALLQSIADSKSGLEEAQFVTVRGAELPLVGRSCVLAALLSAVLQPSGRITGVPERTRYLRAAVRLLRLWYHKFVTKSMMPATLCGIIRCPTGEGLPMELWLGTTPPKGTGGAAAKTKAKEARVKLAEKTGVWSEKADRFPVGSCAETFPLSVLLGADTGPSRVYSLSIRNKDGEYIRACGTCTATLANVAHMPGFTALDMSLPAVRWMYGEGVEEGVEEGVDHEEVEDVGGGAGRAGGGGGDGEGES</sequence>
<name>A0AAV9WHI7_9PEZI</name>
<dbReference type="Proteomes" id="UP001370758">
    <property type="component" value="Unassembled WGS sequence"/>
</dbReference>
<comment type="caution">
    <text evidence="2">The sequence shown here is derived from an EMBL/GenBank/DDBJ whole genome shotgun (WGS) entry which is preliminary data.</text>
</comment>
<accession>A0AAV9WHI7</accession>
<evidence type="ECO:0000313" key="3">
    <source>
        <dbReference type="Proteomes" id="UP001370758"/>
    </source>
</evidence>
<gene>
    <name evidence="2" type="ORF">TWF481_006043</name>
</gene>
<feature type="compositionally biased region" description="Acidic residues" evidence="1">
    <location>
        <begin position="287"/>
        <end position="297"/>
    </location>
</feature>
<feature type="region of interest" description="Disordered" evidence="1">
    <location>
        <begin position="287"/>
        <end position="316"/>
    </location>
</feature>